<keyword evidence="3" id="KW-1185">Reference proteome</keyword>
<feature type="non-terminal residue" evidence="2">
    <location>
        <position position="56"/>
    </location>
</feature>
<organism evidence="2 3">
    <name type="scientific">Trifolium medium</name>
    <dbReference type="NCBI Taxonomy" id="97028"/>
    <lineage>
        <taxon>Eukaryota</taxon>
        <taxon>Viridiplantae</taxon>
        <taxon>Streptophyta</taxon>
        <taxon>Embryophyta</taxon>
        <taxon>Tracheophyta</taxon>
        <taxon>Spermatophyta</taxon>
        <taxon>Magnoliopsida</taxon>
        <taxon>eudicotyledons</taxon>
        <taxon>Gunneridae</taxon>
        <taxon>Pentapetalae</taxon>
        <taxon>rosids</taxon>
        <taxon>fabids</taxon>
        <taxon>Fabales</taxon>
        <taxon>Fabaceae</taxon>
        <taxon>Papilionoideae</taxon>
        <taxon>50 kb inversion clade</taxon>
        <taxon>NPAAA clade</taxon>
        <taxon>Hologalegina</taxon>
        <taxon>IRL clade</taxon>
        <taxon>Trifolieae</taxon>
        <taxon>Trifolium</taxon>
    </lineage>
</organism>
<name>A0A392UQQ8_9FABA</name>
<comment type="caution">
    <text evidence="2">The sequence shown here is derived from an EMBL/GenBank/DDBJ whole genome shotgun (WGS) entry which is preliminary data.</text>
</comment>
<reference evidence="2 3" key="1">
    <citation type="journal article" date="2018" name="Front. Plant Sci.">
        <title>Red Clover (Trifolium pratense) and Zigzag Clover (T. medium) - A Picture of Genomic Similarities and Differences.</title>
        <authorList>
            <person name="Dluhosova J."/>
            <person name="Istvanek J."/>
            <person name="Nedelnik J."/>
            <person name="Repkova J."/>
        </authorList>
    </citation>
    <scope>NUCLEOTIDE SEQUENCE [LARGE SCALE GENOMIC DNA]</scope>
    <source>
        <strain evidence="3">cv. 10/8</strain>
        <tissue evidence="2">Leaf</tissue>
    </source>
</reference>
<proteinExistence type="predicted"/>
<feature type="compositionally biased region" description="Polar residues" evidence="1">
    <location>
        <begin position="1"/>
        <end position="18"/>
    </location>
</feature>
<sequence>MLEQQQAMHWQYREQQAQAERHHREMMHNLQQQRVQPLPQPEQGAQPQAPRGNPIF</sequence>
<dbReference type="AlphaFoldDB" id="A0A392UQQ8"/>
<accession>A0A392UQQ8</accession>
<feature type="region of interest" description="Disordered" evidence="1">
    <location>
        <begin position="1"/>
        <end position="56"/>
    </location>
</feature>
<protein>
    <submittedName>
        <fullName evidence="2">Uncharacterized protein</fullName>
    </submittedName>
</protein>
<evidence type="ECO:0000313" key="3">
    <source>
        <dbReference type="Proteomes" id="UP000265520"/>
    </source>
</evidence>
<feature type="compositionally biased region" description="Low complexity" evidence="1">
    <location>
        <begin position="31"/>
        <end position="50"/>
    </location>
</feature>
<dbReference type="EMBL" id="LXQA010890968">
    <property type="protein sequence ID" value="MCI75782.1"/>
    <property type="molecule type" value="Genomic_DNA"/>
</dbReference>
<evidence type="ECO:0000256" key="1">
    <source>
        <dbReference type="SAM" id="MobiDB-lite"/>
    </source>
</evidence>
<dbReference type="Proteomes" id="UP000265520">
    <property type="component" value="Unassembled WGS sequence"/>
</dbReference>
<evidence type="ECO:0000313" key="2">
    <source>
        <dbReference type="EMBL" id="MCI75782.1"/>
    </source>
</evidence>